<dbReference type="EMBL" id="RQGF01000035">
    <property type="protein sequence ID" value="TGL58938.1"/>
    <property type="molecule type" value="Genomic_DNA"/>
</dbReference>
<accession>A0A4R9K3N1</accession>
<organism evidence="1 2">
    <name type="scientific">Leptospira sarikeiensis</name>
    <dbReference type="NCBI Taxonomy" id="2484943"/>
    <lineage>
        <taxon>Bacteria</taxon>
        <taxon>Pseudomonadati</taxon>
        <taxon>Spirochaetota</taxon>
        <taxon>Spirochaetia</taxon>
        <taxon>Leptospirales</taxon>
        <taxon>Leptospiraceae</taxon>
        <taxon>Leptospira</taxon>
    </lineage>
</organism>
<dbReference type="OrthoDB" id="332334at2"/>
<name>A0A4R9K3N1_9LEPT</name>
<sequence>MEKLKPTFHRSFSQNISLESNQKKKRQVSTLLVPPHLAKYVRSNGATSLLRKTLKSQRRILQTGNRINKESANTKYQRMRGKTKERKYIKFNARPTTSEWAQLRGLALSHGVSMCYLFAFMIEEYKNNKDGFDQKVIWQIKAAIHSNFKLNTFSRELWILEYKITKTSSPKIRNRNGPKIA</sequence>
<comment type="caution">
    <text evidence="1">The sequence shown here is derived from an EMBL/GenBank/DDBJ whole genome shotgun (WGS) entry which is preliminary data.</text>
</comment>
<dbReference type="RefSeq" id="WP_135651183.1">
    <property type="nucleotide sequence ID" value="NZ_RQGF01000035.1"/>
</dbReference>
<dbReference type="Pfam" id="PF07600">
    <property type="entry name" value="DUF1564"/>
    <property type="match status" value="1"/>
</dbReference>
<dbReference type="InterPro" id="IPR011458">
    <property type="entry name" value="DUF1564"/>
</dbReference>
<proteinExistence type="predicted"/>
<dbReference type="AlphaFoldDB" id="A0A4R9K3N1"/>
<evidence type="ECO:0000313" key="1">
    <source>
        <dbReference type="EMBL" id="TGL58938.1"/>
    </source>
</evidence>
<keyword evidence="2" id="KW-1185">Reference proteome</keyword>
<evidence type="ECO:0000313" key="2">
    <source>
        <dbReference type="Proteomes" id="UP000297762"/>
    </source>
</evidence>
<protein>
    <submittedName>
        <fullName evidence="1">DUF1564 family protein</fullName>
    </submittedName>
</protein>
<dbReference type="Proteomes" id="UP000297762">
    <property type="component" value="Unassembled WGS sequence"/>
</dbReference>
<reference evidence="1" key="1">
    <citation type="journal article" date="2019" name="PLoS Negl. Trop. Dis.">
        <title>Revisiting the worldwide diversity of Leptospira species in the environment.</title>
        <authorList>
            <person name="Vincent A.T."/>
            <person name="Schiettekatte O."/>
            <person name="Bourhy P."/>
            <person name="Veyrier F.J."/>
            <person name="Picardeau M."/>
        </authorList>
    </citation>
    <scope>NUCLEOTIDE SEQUENCE [LARGE SCALE GENOMIC DNA]</scope>
    <source>
        <strain evidence="1">201702455</strain>
    </source>
</reference>
<gene>
    <name evidence="1" type="ORF">EHQ64_18035</name>
</gene>